<sequence length="577" mass="65951">MHYRTLDTSKHEVRLLHLAPSLDRRRAIACHFSVVSLSHGSPPTHFEALSYAWGDPIFNRAIRLGGIPFAVTANLKAILRALRHAHQERTLWVDAVCIDQHNIQERSHQVSRMNDIYSHAENVIVWLGEPQSDAALAFDFLREFGRQRNELLMSTEEDRNTEQTAMSVRSLLTRSWWTRIWTAQEWILAGRTTFQSGQYILAGEVLIRCLKHYRYHIKHADCCAMHLTSDFLFRLGDSLQPLFALDAVRQSSAYQDFSSTLGYLRMRQAADPRDKIYGVLALAASQYAGLLRADYNASVEQVYEQLALALIDRNKYLDIFSHIAPNQPRALNVPSWVPDWTVDMGKEYSSDWTERFKMTTKYDACGSWTIAEYQHSPGVLRIKGLVIDTIAALGTRRLGSYKKTQLYRNQLLDDMFEIAKPIDTGYYHAYHGQRQTRKEAFWLTMCGGYQDMTRDRPGAISEPHVDDFEPFEEWEAWFRGAHTSYQFKNDRSRSVADSIASVSRGRAFGRTGQHDLIGWVPKNSVMGDVVAVLTGGTMPVVLRPHQGYYAVVGDAYVHGIMDGEALPLSTTFWFELH</sequence>
<organism evidence="2 3">
    <name type="scientific">Epicoccum nigrum</name>
    <name type="common">Soil fungus</name>
    <name type="synonym">Epicoccum purpurascens</name>
    <dbReference type="NCBI Taxonomy" id="105696"/>
    <lineage>
        <taxon>Eukaryota</taxon>
        <taxon>Fungi</taxon>
        <taxon>Dikarya</taxon>
        <taxon>Ascomycota</taxon>
        <taxon>Pezizomycotina</taxon>
        <taxon>Dothideomycetes</taxon>
        <taxon>Pleosporomycetidae</taxon>
        <taxon>Pleosporales</taxon>
        <taxon>Pleosporineae</taxon>
        <taxon>Didymellaceae</taxon>
        <taxon>Epicoccum</taxon>
    </lineage>
</organism>
<evidence type="ECO:0000313" key="2">
    <source>
        <dbReference type="EMBL" id="OSS53829.1"/>
    </source>
</evidence>
<reference evidence="2 3" key="1">
    <citation type="journal article" date="2017" name="Genome Announc.">
        <title>Genome sequence of the saprophytic ascomycete Epicoccum nigrum ICMP 19927 strain isolated from New Zealand.</title>
        <authorList>
            <person name="Fokin M."/>
            <person name="Fleetwood D."/>
            <person name="Weir B.S."/>
            <person name="Villas-Boas S.G."/>
        </authorList>
    </citation>
    <scope>NUCLEOTIDE SEQUENCE [LARGE SCALE GENOMIC DNA]</scope>
    <source>
        <strain evidence="2 3">ICMP 19927</strain>
    </source>
</reference>
<dbReference type="Pfam" id="PF06985">
    <property type="entry name" value="HET"/>
    <property type="match status" value="1"/>
</dbReference>
<dbReference type="OMA" id="ERRTHEY"/>
<dbReference type="InterPro" id="IPR010730">
    <property type="entry name" value="HET"/>
</dbReference>
<dbReference type="AlphaFoldDB" id="A0A1Y2MDH4"/>
<name>A0A1Y2MDH4_EPING</name>
<dbReference type="STRING" id="105696.A0A1Y2MDH4"/>
<gene>
    <name evidence="2" type="ORF">B5807_00243</name>
</gene>
<dbReference type="InterPro" id="IPR052895">
    <property type="entry name" value="HetReg/Transcr_Mod"/>
</dbReference>
<proteinExistence type="predicted"/>
<feature type="domain" description="Heterokaryon incompatibility" evidence="1">
    <location>
        <begin position="46"/>
        <end position="185"/>
    </location>
</feature>
<keyword evidence="3" id="KW-1185">Reference proteome</keyword>
<evidence type="ECO:0000313" key="3">
    <source>
        <dbReference type="Proteomes" id="UP000193240"/>
    </source>
</evidence>
<dbReference type="Pfam" id="PF26639">
    <property type="entry name" value="Het-6_barrel"/>
    <property type="match status" value="1"/>
</dbReference>
<dbReference type="Proteomes" id="UP000193240">
    <property type="component" value="Unassembled WGS sequence"/>
</dbReference>
<dbReference type="InParanoid" id="A0A1Y2MDH4"/>
<protein>
    <recommendedName>
        <fullName evidence="1">Heterokaryon incompatibility domain-containing protein</fullName>
    </recommendedName>
</protein>
<evidence type="ECO:0000259" key="1">
    <source>
        <dbReference type="Pfam" id="PF06985"/>
    </source>
</evidence>
<dbReference type="PANTHER" id="PTHR24148:SF73">
    <property type="entry name" value="HET DOMAIN PROTEIN (AFU_ORTHOLOGUE AFUA_8G01020)"/>
    <property type="match status" value="1"/>
</dbReference>
<accession>A0A1Y2MDH4</accession>
<dbReference type="PANTHER" id="PTHR24148">
    <property type="entry name" value="ANKYRIN REPEAT DOMAIN-CONTAINING PROTEIN 39 HOMOLOG-RELATED"/>
    <property type="match status" value="1"/>
</dbReference>
<dbReference type="EMBL" id="KZ107838">
    <property type="protein sequence ID" value="OSS53829.1"/>
    <property type="molecule type" value="Genomic_DNA"/>
</dbReference>